<dbReference type="STRING" id="1121390.SAMN02746041_00257"/>
<protein>
    <submittedName>
        <fullName evidence="3">Peptidoglycan-synthase activator LpoB</fullName>
    </submittedName>
</protein>
<dbReference type="AlphaFoldDB" id="A0A1W1X0B0"/>
<sequence length="581" mass="63795">MKYKKSVLCFLAFSLVSFWITAYCQASQDAPKTVAIMPFKMNTPDSMRYLQDGVWDMLRTRIEDPGSVHVVDKAAIDKTAQSIGDLADSGAARGAAERLGADYVLFGSITSVGQAVSIDATISPVTSPGAPIRLPFQADTLDQLIPTINRLAQTVNRKVFNKANPSADETITPPPTAENMNPELLIPGGMKPGMEISYLNPNFIQVTPEGAMRQAGLWRSQTFKEALVSIAAGDPNGDGRQELIAVSPKRLAVYRRYAQGLRLLTDVKANKLEEFKWVALADVDGDGKVEILLTSVYRQINPTGGGSESITSGAQYNPRPRSYVFKLQGKKLTVAASDVRMYLNAVTFPNRGSVALGQKPGPMGDLFDSTLYEVRLRGGQLIPAAPVSVPSPCNVYNFAVADLNNDKAPEYAVISPDNRLMILDGSGNRLWRSRLHFAATTNVLEGKIRDLRYNDIERYFIPSPILIMDANRDGIHEIVVNRSPDYSRFLPQGFKYYEAGEIVSLSWDQLGLIENWKTREVSGMVSCIRTGDLNGDGTPELIASLVLGKDLLKLWEARSTVFSYDLNVGKKGSAETTRKRQ</sequence>
<name>A0A1W1X0B0_9BACT</name>
<dbReference type="Gene3D" id="3.40.50.10610">
    <property type="entry name" value="ABC-type transport auxiliary lipoprotein component"/>
    <property type="match status" value="1"/>
</dbReference>
<dbReference type="InterPro" id="IPR028994">
    <property type="entry name" value="Integrin_alpha_N"/>
</dbReference>
<keyword evidence="4" id="KW-1185">Reference proteome</keyword>
<dbReference type="OrthoDB" id="5422153at2"/>
<dbReference type="Pfam" id="PF13517">
    <property type="entry name" value="FG-GAP_3"/>
    <property type="match status" value="1"/>
</dbReference>
<evidence type="ECO:0000313" key="3">
    <source>
        <dbReference type="EMBL" id="SMC17220.1"/>
    </source>
</evidence>
<keyword evidence="1 2" id="KW-0732">Signal</keyword>
<dbReference type="EMBL" id="FWXF01000001">
    <property type="protein sequence ID" value="SMC17220.1"/>
    <property type="molecule type" value="Genomic_DNA"/>
</dbReference>
<proteinExistence type="predicted"/>
<dbReference type="RefSeq" id="WP_084055730.1">
    <property type="nucleotide sequence ID" value="NZ_FWXF01000001.1"/>
</dbReference>
<evidence type="ECO:0000256" key="2">
    <source>
        <dbReference type="SAM" id="SignalP"/>
    </source>
</evidence>
<organism evidence="3 4">
    <name type="scientific">Desulfacinum hydrothermale DSM 13146</name>
    <dbReference type="NCBI Taxonomy" id="1121390"/>
    <lineage>
        <taxon>Bacteria</taxon>
        <taxon>Pseudomonadati</taxon>
        <taxon>Thermodesulfobacteriota</taxon>
        <taxon>Syntrophobacteria</taxon>
        <taxon>Syntrophobacterales</taxon>
        <taxon>Syntrophobacteraceae</taxon>
        <taxon>Desulfacinum</taxon>
    </lineage>
</organism>
<evidence type="ECO:0000256" key="1">
    <source>
        <dbReference type="ARBA" id="ARBA00022729"/>
    </source>
</evidence>
<dbReference type="Gene3D" id="2.130.10.130">
    <property type="entry name" value="Integrin alpha, N-terminal"/>
    <property type="match status" value="1"/>
</dbReference>
<reference evidence="3 4" key="1">
    <citation type="submission" date="2017-04" db="EMBL/GenBank/DDBJ databases">
        <authorList>
            <person name="Afonso C.L."/>
            <person name="Miller P.J."/>
            <person name="Scott M.A."/>
            <person name="Spackman E."/>
            <person name="Goraichik I."/>
            <person name="Dimitrov K.M."/>
            <person name="Suarez D.L."/>
            <person name="Swayne D.E."/>
        </authorList>
    </citation>
    <scope>NUCLEOTIDE SEQUENCE [LARGE SCALE GENOMIC DNA]</scope>
    <source>
        <strain evidence="3 4">DSM 13146</strain>
    </source>
</reference>
<dbReference type="SUPFAM" id="SSF69318">
    <property type="entry name" value="Integrin alpha N-terminal domain"/>
    <property type="match status" value="1"/>
</dbReference>
<gene>
    <name evidence="3" type="ORF">SAMN02746041_00257</name>
</gene>
<accession>A0A1W1X0B0</accession>
<feature type="chain" id="PRO_5010741843" evidence="2">
    <location>
        <begin position="27"/>
        <end position="581"/>
    </location>
</feature>
<feature type="signal peptide" evidence="2">
    <location>
        <begin position="1"/>
        <end position="26"/>
    </location>
</feature>
<dbReference type="Proteomes" id="UP000192783">
    <property type="component" value="Unassembled WGS sequence"/>
</dbReference>
<evidence type="ECO:0000313" key="4">
    <source>
        <dbReference type="Proteomes" id="UP000192783"/>
    </source>
</evidence>
<dbReference type="InterPro" id="IPR013517">
    <property type="entry name" value="FG-GAP"/>
</dbReference>